<dbReference type="GO" id="GO:0006366">
    <property type="term" value="P:transcription by RNA polymerase II"/>
    <property type="evidence" value="ECO:0007669"/>
    <property type="project" value="InterPro"/>
</dbReference>
<dbReference type="PANTHER" id="PTHR11380">
    <property type="entry name" value="TRANSCRIPTION INITIATION FACTOR TFIID/SUPT3-RELATED"/>
    <property type="match status" value="1"/>
</dbReference>
<dbReference type="EMBL" id="BLKM01000077">
    <property type="protein sequence ID" value="GFG28660.1"/>
    <property type="molecule type" value="Genomic_DNA"/>
</dbReference>
<dbReference type="PANTHER" id="PTHR11380:SF16">
    <property type="entry name" value="TRANSCRIPTION INITIATION PROTEIN SPT3 HOMOLOG"/>
    <property type="match status" value="1"/>
</dbReference>
<organism evidence="5 6">
    <name type="scientific">Coptotermes formosanus</name>
    <name type="common">Formosan subterranean termite</name>
    <dbReference type="NCBI Taxonomy" id="36987"/>
    <lineage>
        <taxon>Eukaryota</taxon>
        <taxon>Metazoa</taxon>
        <taxon>Ecdysozoa</taxon>
        <taxon>Arthropoda</taxon>
        <taxon>Hexapoda</taxon>
        <taxon>Insecta</taxon>
        <taxon>Pterygota</taxon>
        <taxon>Neoptera</taxon>
        <taxon>Polyneoptera</taxon>
        <taxon>Dictyoptera</taxon>
        <taxon>Blattodea</taxon>
        <taxon>Blattoidea</taxon>
        <taxon>Termitoidae</taxon>
        <taxon>Rhinotermitidae</taxon>
        <taxon>Coptotermes</taxon>
    </lineage>
</organism>
<accession>A0A6L2PB84</accession>
<evidence type="ECO:0000313" key="6">
    <source>
        <dbReference type="Proteomes" id="UP000502823"/>
    </source>
</evidence>
<evidence type="ECO:0000256" key="1">
    <source>
        <dbReference type="ARBA" id="ARBA00004123"/>
    </source>
</evidence>
<dbReference type="OrthoDB" id="440760at2759"/>
<keyword evidence="2" id="KW-0805">Transcription regulation</keyword>
<dbReference type="AlphaFoldDB" id="A0A6L2PB84"/>
<comment type="caution">
    <text evidence="5">The sequence shown here is derived from an EMBL/GenBank/DDBJ whole genome shotgun (WGS) entry which is preliminary data.</text>
</comment>
<reference evidence="6" key="1">
    <citation type="submission" date="2020-01" db="EMBL/GenBank/DDBJ databases">
        <title>Draft genome sequence of the Termite Coptotermes fromosanus.</title>
        <authorList>
            <person name="Itakura S."/>
            <person name="Yosikawa Y."/>
            <person name="Umezawa K."/>
        </authorList>
    </citation>
    <scope>NUCLEOTIDE SEQUENCE [LARGE SCALE GENOMIC DNA]</scope>
</reference>
<name>A0A6L2PB84_COPFO</name>
<evidence type="ECO:0000256" key="2">
    <source>
        <dbReference type="ARBA" id="ARBA00023015"/>
    </source>
</evidence>
<dbReference type="InterPro" id="IPR003195">
    <property type="entry name" value="TFIID_TAF13"/>
</dbReference>
<protein>
    <submittedName>
        <fullName evidence="5">Uncharacterized protein</fullName>
    </submittedName>
</protein>
<gene>
    <name evidence="5" type="ORF">Cfor_06582</name>
</gene>
<dbReference type="Proteomes" id="UP000502823">
    <property type="component" value="Unassembled WGS sequence"/>
</dbReference>
<dbReference type="GO" id="GO:0003713">
    <property type="term" value="F:transcription coactivator activity"/>
    <property type="evidence" value="ECO:0007669"/>
    <property type="project" value="TreeGrafter"/>
</dbReference>
<sequence>MAAVKDLKKNISGILKDSSLDWDLAVETSCASGTKQSHVCMEFLQSIDQTGELTDTSAIPLDVVKYERNVRAERSSRMLDDAKYLEFANARRASFTGLKSASKFREWLRVRSDGSSEAPKISSVTYDLLGYMAYETVAQIVDFALLVRQDNLACPGSPFSRYMPATGYSTHHSLDCRQVRTERPSLARSSVFLLRITA</sequence>
<evidence type="ECO:0000256" key="4">
    <source>
        <dbReference type="ARBA" id="ARBA00023242"/>
    </source>
</evidence>
<dbReference type="InParanoid" id="A0A6L2PB84"/>
<keyword evidence="4" id="KW-0539">Nucleus</keyword>
<evidence type="ECO:0000313" key="5">
    <source>
        <dbReference type="EMBL" id="GFG28660.1"/>
    </source>
</evidence>
<keyword evidence="3" id="KW-0804">Transcription</keyword>
<comment type="subcellular location">
    <subcellularLocation>
        <location evidence="1">Nucleus</location>
    </subcellularLocation>
</comment>
<dbReference type="GO" id="GO:0005634">
    <property type="term" value="C:nucleus"/>
    <property type="evidence" value="ECO:0007669"/>
    <property type="project" value="UniProtKB-SubCell"/>
</dbReference>
<keyword evidence="6" id="KW-1185">Reference proteome</keyword>
<evidence type="ECO:0000256" key="3">
    <source>
        <dbReference type="ARBA" id="ARBA00023163"/>
    </source>
</evidence>
<proteinExistence type="predicted"/>